<organism evidence="2">
    <name type="scientific">uncultured Pyrinomonadaceae bacterium</name>
    <dbReference type="NCBI Taxonomy" id="2283094"/>
    <lineage>
        <taxon>Bacteria</taxon>
        <taxon>Pseudomonadati</taxon>
        <taxon>Acidobacteriota</taxon>
        <taxon>Blastocatellia</taxon>
        <taxon>Blastocatellales</taxon>
        <taxon>Pyrinomonadaceae</taxon>
        <taxon>environmental samples</taxon>
    </lineage>
</organism>
<reference evidence="2" key="1">
    <citation type="submission" date="2020-02" db="EMBL/GenBank/DDBJ databases">
        <authorList>
            <person name="Meier V. D."/>
        </authorList>
    </citation>
    <scope>NUCLEOTIDE SEQUENCE</scope>
    <source>
        <strain evidence="2">AVDCRST_MAG74</strain>
    </source>
</reference>
<protein>
    <submittedName>
        <fullName evidence="2">Uncharacterized protein</fullName>
    </submittedName>
</protein>
<accession>A0A6J4PIJ5</accession>
<gene>
    <name evidence="2" type="ORF">AVDCRST_MAG74-2635</name>
</gene>
<dbReference type="EMBL" id="CADCUR010000246">
    <property type="protein sequence ID" value="CAA9416463.1"/>
    <property type="molecule type" value="Genomic_DNA"/>
</dbReference>
<feature type="region of interest" description="Disordered" evidence="1">
    <location>
        <begin position="1"/>
        <end position="20"/>
    </location>
</feature>
<dbReference type="AlphaFoldDB" id="A0A6J4PIJ5"/>
<proteinExistence type="predicted"/>
<sequence>MSEEEMFSPAPRGLPNEPAANNVIAAGERVFRQSSAK</sequence>
<name>A0A6J4PIJ5_9BACT</name>
<evidence type="ECO:0000256" key="1">
    <source>
        <dbReference type="SAM" id="MobiDB-lite"/>
    </source>
</evidence>
<evidence type="ECO:0000313" key="2">
    <source>
        <dbReference type="EMBL" id="CAA9416463.1"/>
    </source>
</evidence>